<dbReference type="InterPro" id="IPR001750">
    <property type="entry name" value="ND/Mrp_TM"/>
</dbReference>
<dbReference type="NCBIfam" id="TIGR01770">
    <property type="entry name" value="NDH_I_N"/>
    <property type="match status" value="1"/>
</dbReference>
<gene>
    <name evidence="7" type="primary">nad2</name>
</gene>
<feature type="transmembrane region" description="Helical" evidence="5">
    <location>
        <begin position="413"/>
        <end position="435"/>
    </location>
</feature>
<feature type="transmembrane region" description="Helical" evidence="5">
    <location>
        <begin position="366"/>
        <end position="386"/>
    </location>
</feature>
<feature type="transmembrane region" description="Helical" evidence="5">
    <location>
        <begin position="92"/>
        <end position="111"/>
    </location>
</feature>
<evidence type="ECO:0000256" key="1">
    <source>
        <dbReference type="ARBA" id="ARBA00004141"/>
    </source>
</evidence>
<dbReference type="Pfam" id="PF00361">
    <property type="entry name" value="Proton_antipo_M"/>
    <property type="match status" value="1"/>
</dbReference>
<reference evidence="7" key="1">
    <citation type="submission" date="2017-09" db="EMBL/GenBank/DDBJ databases">
        <title>Comparative analysis of the mitochondrial genomes of 6 newly sequenced diatoms reveals group II introns in the barcoding region of cox1.</title>
        <authorList>
            <person name="Keepers K.G."/>
            <person name="Pogoda C.S."/>
            <person name="Kane N.C."/>
            <person name="Hamsher S.E."/>
            <person name="Stepanek J.G."/>
            <person name="Kociolek J.P."/>
        </authorList>
    </citation>
    <scope>NUCLEOTIDE SEQUENCE</scope>
</reference>
<feature type="transmembrane region" description="Helical" evidence="5">
    <location>
        <begin position="281"/>
        <end position="306"/>
    </location>
</feature>
<feature type="transmembrane region" description="Helical" evidence="5">
    <location>
        <begin position="123"/>
        <end position="140"/>
    </location>
</feature>
<feature type="transmembrane region" description="Helical" evidence="5">
    <location>
        <begin position="178"/>
        <end position="201"/>
    </location>
</feature>
<geneLocation type="mitochondrion" evidence="7"/>
<keyword evidence="3 5" id="KW-1133">Transmembrane helix</keyword>
<evidence type="ECO:0000256" key="3">
    <source>
        <dbReference type="ARBA" id="ARBA00022989"/>
    </source>
</evidence>
<feature type="transmembrane region" description="Helical" evidence="5">
    <location>
        <begin position="146"/>
        <end position="166"/>
    </location>
</feature>
<dbReference type="RefSeq" id="YP_009485475.1">
    <property type="nucleotide sequence ID" value="NC_037727.1"/>
</dbReference>
<feature type="transmembrane region" description="Helical" evidence="5">
    <location>
        <begin position="447"/>
        <end position="468"/>
    </location>
</feature>
<feature type="transmembrane region" description="Helical" evidence="5">
    <location>
        <begin position="337"/>
        <end position="354"/>
    </location>
</feature>
<dbReference type="EMBL" id="MF997420">
    <property type="protein sequence ID" value="AVR57539.1"/>
    <property type="molecule type" value="Genomic_DNA"/>
</dbReference>
<protein>
    <submittedName>
        <fullName evidence="7">NADH dehydrogenase subunit 2</fullName>
    </submittedName>
</protein>
<feature type="transmembrane region" description="Helical" evidence="5">
    <location>
        <begin position="312"/>
        <end position="330"/>
    </location>
</feature>
<evidence type="ECO:0000256" key="4">
    <source>
        <dbReference type="ARBA" id="ARBA00023136"/>
    </source>
</evidence>
<dbReference type="GeneID" id="36937350"/>
<keyword evidence="2 5" id="KW-0812">Transmembrane</keyword>
<evidence type="ECO:0000259" key="6">
    <source>
        <dbReference type="Pfam" id="PF00361"/>
    </source>
</evidence>
<organism evidence="7">
    <name type="scientific">Halamphora coffeiformis</name>
    <dbReference type="NCBI Taxonomy" id="1487565"/>
    <lineage>
        <taxon>Eukaryota</taxon>
        <taxon>Sar</taxon>
        <taxon>Stramenopiles</taxon>
        <taxon>Ochrophyta</taxon>
        <taxon>Bacillariophyta</taxon>
        <taxon>Bacillariophyceae</taxon>
        <taxon>Bacillariophycidae</taxon>
        <taxon>Naviculales</taxon>
        <taxon>Amphipleuraceae</taxon>
        <taxon>Halamphora</taxon>
    </lineage>
</organism>
<evidence type="ECO:0000256" key="5">
    <source>
        <dbReference type="SAM" id="Phobius"/>
    </source>
</evidence>
<dbReference type="PANTHER" id="PTHR22773">
    <property type="entry name" value="NADH DEHYDROGENASE"/>
    <property type="match status" value="1"/>
</dbReference>
<dbReference type="InterPro" id="IPR010096">
    <property type="entry name" value="NADH-Q_OxRdtase_suN/2"/>
</dbReference>
<dbReference type="AlphaFoldDB" id="A0A2R4A3D3"/>
<keyword evidence="4 5" id="KW-0472">Membrane</keyword>
<dbReference type="GO" id="GO:0042773">
    <property type="term" value="P:ATP synthesis coupled electron transport"/>
    <property type="evidence" value="ECO:0007669"/>
    <property type="project" value="InterPro"/>
</dbReference>
<name>A0A2R4A3D3_9STRA</name>
<keyword evidence="7" id="KW-0496">Mitochondrion</keyword>
<dbReference type="HAMAP" id="MF_00445">
    <property type="entry name" value="NDH1_NuoN_1"/>
    <property type="match status" value="1"/>
</dbReference>
<evidence type="ECO:0000256" key="2">
    <source>
        <dbReference type="ARBA" id="ARBA00022692"/>
    </source>
</evidence>
<feature type="domain" description="NADH:quinone oxidoreductase/Mrp antiporter transmembrane" evidence="6">
    <location>
        <begin position="143"/>
        <end position="461"/>
    </location>
</feature>
<feature type="transmembrane region" description="Helical" evidence="5">
    <location>
        <begin position="246"/>
        <end position="269"/>
    </location>
</feature>
<dbReference type="GO" id="GO:0008137">
    <property type="term" value="F:NADH dehydrogenase (ubiquinone) activity"/>
    <property type="evidence" value="ECO:0007669"/>
    <property type="project" value="InterPro"/>
</dbReference>
<accession>A0A2R4A3D3</accession>
<sequence>MEMSFSNLVELKTFNVFPEYFVGISVLYILIVIILISYNVYGLIIQKALSECIGLTLLLTCYLILNDDLMIGQQGFELYSTLGFYKSFVTDFFASFTKFVVCFFSAFYFFLIADFLKEYKVTSFEYLLFLSLAVLGLMLLCSSNDLLTAYLAIELVSLSSYVLAAFKKTSNYSAEAGVKYLITGAISSAFFLLGSSFIYAYSGTVNLTDLGFILFDQTWFCLTEHSSSAITSTIDFNDLLKPFLEIGLGFILFSLFIKLALAPFHVWSLDVYEGSPTTSTFFFAVIAKLSFFVFLTRISYLAVFLYHDTWQFYAMFVALFSVFVGSFGGLRQRKLKTLLAYSSVSHMGYSLLAFSSGTRFGVEMLLFYLVIYILSGLGVWFVILGTKINRKRYTDKFSKELGDLVLLRKSNPALALSFTFTMFSIAGIPPLIGFFSKMGIFLSVLHAKYYLLALLAILCSVVSTFYYLRIIKLLYFENLLIGKLYYPLTSSKTILFSFLILSLVFLFTNPTFLYLIVYKAVISSFVV</sequence>
<feature type="transmembrane region" description="Helical" evidence="5">
    <location>
        <begin position="48"/>
        <end position="65"/>
    </location>
</feature>
<proteinExistence type="inferred from homology"/>
<evidence type="ECO:0000313" key="7">
    <source>
        <dbReference type="EMBL" id="AVR57539.1"/>
    </source>
</evidence>
<dbReference type="GO" id="GO:0016020">
    <property type="term" value="C:membrane"/>
    <property type="evidence" value="ECO:0007669"/>
    <property type="project" value="UniProtKB-SubCell"/>
</dbReference>
<feature type="transmembrane region" description="Helical" evidence="5">
    <location>
        <begin position="493"/>
        <end position="517"/>
    </location>
</feature>
<feature type="transmembrane region" description="Helical" evidence="5">
    <location>
        <begin position="20"/>
        <end position="41"/>
    </location>
</feature>
<comment type="subcellular location">
    <subcellularLocation>
        <location evidence="1">Membrane</location>
        <topology evidence="1">Multi-pass membrane protein</topology>
    </subcellularLocation>
</comment>